<gene>
    <name evidence="1" type="ORF">L0661_18900</name>
</gene>
<organism evidence="1 2">
    <name type="scientific">Dyadobacter chenhuakuii</name>
    <dbReference type="NCBI Taxonomy" id="2909339"/>
    <lineage>
        <taxon>Bacteria</taxon>
        <taxon>Pseudomonadati</taxon>
        <taxon>Bacteroidota</taxon>
        <taxon>Cytophagia</taxon>
        <taxon>Cytophagales</taxon>
        <taxon>Spirosomataceae</taxon>
        <taxon>Dyadobacter</taxon>
    </lineage>
</organism>
<dbReference type="PROSITE" id="PS51257">
    <property type="entry name" value="PROKAR_LIPOPROTEIN"/>
    <property type="match status" value="1"/>
</dbReference>
<protein>
    <submittedName>
        <fullName evidence="1">Uncharacterized protein</fullName>
    </submittedName>
</protein>
<dbReference type="EMBL" id="JAKFFV010000011">
    <property type="protein sequence ID" value="MCF2500397.1"/>
    <property type="molecule type" value="Genomic_DNA"/>
</dbReference>
<accession>A0A9X1QH41</accession>
<dbReference type="Proteomes" id="UP001139411">
    <property type="component" value="Unassembled WGS sequence"/>
</dbReference>
<dbReference type="AlphaFoldDB" id="A0A9X1QH41"/>
<evidence type="ECO:0000313" key="1">
    <source>
        <dbReference type="EMBL" id="MCF2500397.1"/>
    </source>
</evidence>
<name>A0A9X1QH41_9BACT</name>
<dbReference type="RefSeq" id="WP_235178782.1">
    <property type="nucleotide sequence ID" value="NZ_JAKFFV010000011.1"/>
</dbReference>
<reference evidence="1" key="1">
    <citation type="submission" date="2022-01" db="EMBL/GenBank/DDBJ databases">
        <title>Novel species in genus Dyadobacter.</title>
        <authorList>
            <person name="Ma C."/>
        </authorList>
    </citation>
    <scope>NUCLEOTIDE SEQUENCE</scope>
    <source>
        <strain evidence="1">CY357</strain>
    </source>
</reference>
<sequence length="451" mass="50632">MKKLLYVFVMSVCLLIGCKKDSRVLEIAPQPGPTAEGKMIAATELLKGLRVKGSEKITFDSLHNAYLVSFPQTYNASQAEVTFSMKPGVRLKYETNDLTTDSVINYNFQRTSPLYLTLQDLADNDFSYPYIYFNFSGTPDIELLQKEIAVNADAIKLPFKFNVKEGSSPAAPNFNGPFVKVTDKKNGLSEEAIFYVEDPSIYLANTLELTTNAPLTFEIKFFNQNPVVFEGIRFKRALPTVRAFTYFPFQYTRQDTIKAMGGFFLPTEKYTMTISGVSLPAPVTLPVRMHDVHTLMRDKIPANLPDGSYLLSFYEKDQLLGKGAVHLGKADEKSLESIWKGDLNQSLDRNVEQLSFSKGDVFYAKPSPLMFTYPRVNFDVNHLPRLRLKSSEKTIDLVPELAVYNWGAAGVNFAVGKYTIPANTPSGDYIVTGIYPDKTVSKPYWSSIKVK</sequence>
<evidence type="ECO:0000313" key="2">
    <source>
        <dbReference type="Proteomes" id="UP001139411"/>
    </source>
</evidence>
<proteinExistence type="predicted"/>
<comment type="caution">
    <text evidence="1">The sequence shown here is derived from an EMBL/GenBank/DDBJ whole genome shotgun (WGS) entry which is preliminary data.</text>
</comment>